<name>A0A482SY91_9EURY</name>
<comment type="caution">
    <text evidence="2">The sequence shown here is derived from an EMBL/GenBank/DDBJ whole genome shotgun (WGS) entry which is preliminary data.</text>
</comment>
<accession>A0A482SY91</accession>
<evidence type="ECO:0000313" key="3">
    <source>
        <dbReference type="Proteomes" id="UP000294028"/>
    </source>
</evidence>
<feature type="transmembrane region" description="Helical" evidence="1">
    <location>
        <begin position="21"/>
        <end position="40"/>
    </location>
</feature>
<feature type="transmembrane region" description="Helical" evidence="1">
    <location>
        <begin position="46"/>
        <end position="64"/>
    </location>
</feature>
<protein>
    <submittedName>
        <fullName evidence="2">Uncharacterized protein</fullName>
    </submittedName>
</protein>
<proteinExistence type="predicted"/>
<reference evidence="2 3" key="1">
    <citation type="submission" date="2018-12" db="EMBL/GenBank/DDBJ databases">
        <title>Genome analysis provides insights into bioremediation potentialities of Halogeometricum borinquense strain N11.</title>
        <authorList>
            <person name="Najjari A."/>
            <person name="Youssef N."/>
            <person name="Fhoula I."/>
            <person name="Ben Dhia O."/>
            <person name="Mahjoubi M."/>
            <person name="Ouzari H.I."/>
            <person name="Cherif A."/>
        </authorList>
    </citation>
    <scope>NUCLEOTIDE SEQUENCE [LARGE SCALE GENOMIC DNA]</scope>
    <source>
        <strain evidence="2 3">N11</strain>
    </source>
</reference>
<dbReference type="EMBL" id="RZHH01000003">
    <property type="protein sequence ID" value="RYJ08514.1"/>
    <property type="molecule type" value="Genomic_DNA"/>
</dbReference>
<gene>
    <name evidence="2" type="ORF">ELS19_18555</name>
</gene>
<sequence length="95" mass="10023">MTKSSQAADDGTEIRSDSKRMRSILAVVGVGTLVIGAWKLVAGNPVTAGSMFVFTTLCVANLRSETVRRWMDDHPIVVLIGLIPVAVVGVVAAMP</sequence>
<feature type="transmembrane region" description="Helical" evidence="1">
    <location>
        <begin position="76"/>
        <end position="94"/>
    </location>
</feature>
<dbReference type="Proteomes" id="UP000294028">
    <property type="component" value="Unassembled WGS sequence"/>
</dbReference>
<keyword evidence="1" id="KW-0472">Membrane</keyword>
<dbReference type="RefSeq" id="WP_129786436.1">
    <property type="nucleotide sequence ID" value="NZ_RZHH01000003.1"/>
</dbReference>
<organism evidence="2 3">
    <name type="scientific">Halogeometricum borinquense</name>
    <dbReference type="NCBI Taxonomy" id="60847"/>
    <lineage>
        <taxon>Archaea</taxon>
        <taxon>Methanobacteriati</taxon>
        <taxon>Methanobacteriota</taxon>
        <taxon>Stenosarchaea group</taxon>
        <taxon>Halobacteria</taxon>
        <taxon>Halobacteriales</taxon>
        <taxon>Haloferacaceae</taxon>
        <taxon>Halogeometricum</taxon>
    </lineage>
</organism>
<dbReference type="AlphaFoldDB" id="A0A482SY91"/>
<evidence type="ECO:0000313" key="2">
    <source>
        <dbReference type="EMBL" id="RYJ08514.1"/>
    </source>
</evidence>
<keyword evidence="1" id="KW-1133">Transmembrane helix</keyword>
<evidence type="ECO:0000256" key="1">
    <source>
        <dbReference type="SAM" id="Phobius"/>
    </source>
</evidence>
<keyword evidence="1" id="KW-0812">Transmembrane</keyword>